<dbReference type="AlphaFoldDB" id="A0A328TKL3"/>
<reference evidence="1" key="1">
    <citation type="submission" date="2018-04" db="EMBL/GenBank/DDBJ databases">
        <title>Genomes of the Obligate Erwinia dacicola and Facultative Enterobacter sp. OLF Endosymbionts of the Olive Fruit fly, Bactrocera oleae.</title>
        <authorList>
            <person name="Estes A.M."/>
            <person name="Hearn D.J."/>
            <person name="Agarwal S."/>
            <person name="Pierson E.A."/>
            <person name="Dunning-Hotopp J.C."/>
        </authorList>
    </citation>
    <scope>NUCLEOTIDE SEQUENCE [LARGE SCALE GENOMIC DNA]</scope>
    <source>
        <strain evidence="1">Oroville</strain>
    </source>
</reference>
<organism evidence="1 2">
    <name type="scientific">Candidatus Erwinia dacicola</name>
    <dbReference type="NCBI Taxonomy" id="252393"/>
    <lineage>
        <taxon>Bacteria</taxon>
        <taxon>Pseudomonadati</taxon>
        <taxon>Pseudomonadota</taxon>
        <taxon>Gammaproteobacteria</taxon>
        <taxon>Enterobacterales</taxon>
        <taxon>Erwiniaceae</taxon>
        <taxon>Erwinia</taxon>
    </lineage>
</organism>
<evidence type="ECO:0000313" key="2">
    <source>
        <dbReference type="Proteomes" id="UP000244334"/>
    </source>
</evidence>
<gene>
    <name evidence="1" type="ORF">ACZ87_03351</name>
</gene>
<accession>A0A328TKL3</accession>
<protein>
    <submittedName>
        <fullName evidence="1">Uncharacterized protein</fullName>
    </submittedName>
</protein>
<sequence>MGVKVKSGYWKVAVAWMQAQKCGFFTGAGVYKKMSAR</sequence>
<name>A0A328TKL3_9GAMM</name>
<keyword evidence="2" id="KW-1185">Reference proteome</keyword>
<comment type="caution">
    <text evidence="1">The sequence shown here is derived from an EMBL/GenBank/DDBJ whole genome shotgun (WGS) entry which is preliminary data.</text>
</comment>
<dbReference type="EMBL" id="LJAM02000557">
    <property type="protein sequence ID" value="RAP69852.1"/>
    <property type="molecule type" value="Genomic_DNA"/>
</dbReference>
<evidence type="ECO:0000313" key="1">
    <source>
        <dbReference type="EMBL" id="RAP69852.1"/>
    </source>
</evidence>
<proteinExistence type="predicted"/>
<dbReference type="Proteomes" id="UP000244334">
    <property type="component" value="Unassembled WGS sequence"/>
</dbReference>